<evidence type="ECO:0000313" key="2">
    <source>
        <dbReference type="Proteomes" id="UP000198517"/>
    </source>
</evidence>
<protein>
    <submittedName>
        <fullName evidence="1">Uncharacterized protein</fullName>
    </submittedName>
</protein>
<dbReference type="AlphaFoldDB" id="A0A1G7FBK5"/>
<dbReference type="STRING" id="1071918.SAMN05421544_12123"/>
<keyword evidence="2" id="KW-1185">Reference proteome</keyword>
<gene>
    <name evidence="1" type="ORF">SAMN05421544_12123</name>
</gene>
<reference evidence="1 2" key="1">
    <citation type="submission" date="2016-10" db="EMBL/GenBank/DDBJ databases">
        <authorList>
            <person name="de Groot N.N."/>
        </authorList>
    </citation>
    <scope>NUCLEOTIDE SEQUENCE [LARGE SCALE GENOMIC DNA]</scope>
    <source>
        <strain evidence="1 2">DSM 24015</strain>
    </source>
</reference>
<dbReference type="Proteomes" id="UP000198517">
    <property type="component" value="Unassembled WGS sequence"/>
</dbReference>
<dbReference type="RefSeq" id="WP_092737828.1">
    <property type="nucleotide sequence ID" value="NZ_FNAS01000021.1"/>
</dbReference>
<sequence length="69" mass="8215">MDTKIRLTISREVSPVINKECSFVSFEQHNILLTAEQYTEVEEKLKEIREIVLKKIKQWKQKKSHKQAS</sequence>
<dbReference type="EMBL" id="FNAS01000021">
    <property type="protein sequence ID" value="SDE73224.1"/>
    <property type="molecule type" value="Genomic_DNA"/>
</dbReference>
<accession>A0A1G7FBK5</accession>
<organism evidence="1 2">
    <name type="scientific">Riemerella columbipharyngis</name>
    <dbReference type="NCBI Taxonomy" id="1071918"/>
    <lineage>
        <taxon>Bacteria</taxon>
        <taxon>Pseudomonadati</taxon>
        <taxon>Bacteroidota</taxon>
        <taxon>Flavobacteriia</taxon>
        <taxon>Flavobacteriales</taxon>
        <taxon>Weeksellaceae</taxon>
        <taxon>Riemerella</taxon>
    </lineage>
</organism>
<proteinExistence type="predicted"/>
<name>A0A1G7FBK5_9FLAO</name>
<evidence type="ECO:0000313" key="1">
    <source>
        <dbReference type="EMBL" id="SDE73224.1"/>
    </source>
</evidence>